<protein>
    <submittedName>
        <fullName evidence="2">Replication and copy control-associated protein</fullName>
    </submittedName>
</protein>
<dbReference type="Proteomes" id="UP000004725">
    <property type="component" value="Unassembled WGS sequence"/>
</dbReference>
<proteinExistence type="predicted"/>
<name>A0AA87IL95_9BACL</name>
<sequence length="117" mass="13200">MSDLLKRKPKRIEKGVTVTPNTTFTLDELPVPPKEPIDEKKPVTKVTPRTPQKTTTVRVSVPMKNKLNAMVTMGLADSVDQLTDLVVDEYISNILTKDQKKQLDIIYDMYKGKTNGK</sequence>
<evidence type="ECO:0000313" key="2">
    <source>
        <dbReference type="EMBL" id="EIM06452.1"/>
    </source>
</evidence>
<accession>A0AA87IL95</accession>
<dbReference type="EMBL" id="AJYB01000030">
    <property type="protein sequence ID" value="EIM06452.1"/>
    <property type="molecule type" value="Genomic_DNA"/>
</dbReference>
<reference evidence="2 3" key="1">
    <citation type="journal article" date="2012" name="J. Bacteriol.">
        <title>Genome Sequence of the Antarctic Psychrophile Bacterium Planococcus antarcticus DSM 14505.</title>
        <authorList>
            <person name="Margolles A."/>
            <person name="Gueimonde M."/>
            <person name="Sanchez B."/>
        </authorList>
    </citation>
    <scope>NUCLEOTIDE SEQUENCE [LARGE SCALE GENOMIC DNA]</scope>
    <source>
        <strain evidence="2 3">DSM 14505</strain>
    </source>
</reference>
<comment type="caution">
    <text evidence="2">The sequence shown here is derived from an EMBL/GenBank/DDBJ whole genome shotgun (WGS) entry which is preliminary data.</text>
</comment>
<feature type="compositionally biased region" description="Polar residues" evidence="1">
    <location>
        <begin position="47"/>
        <end position="56"/>
    </location>
</feature>
<evidence type="ECO:0000313" key="3">
    <source>
        <dbReference type="Proteomes" id="UP000004725"/>
    </source>
</evidence>
<feature type="region of interest" description="Disordered" evidence="1">
    <location>
        <begin position="23"/>
        <end position="56"/>
    </location>
</feature>
<gene>
    <name evidence="2" type="ORF">A1A1_10891</name>
</gene>
<dbReference type="AlphaFoldDB" id="A0AA87IL95"/>
<dbReference type="InterPro" id="IPR035528">
    <property type="entry name" value="DUF5388"/>
</dbReference>
<dbReference type="RefSeq" id="WP_006830159.1">
    <property type="nucleotide sequence ID" value="NZ_AJYB01000030.1"/>
</dbReference>
<dbReference type="Pfam" id="PF17363">
    <property type="entry name" value="DUF5388"/>
    <property type="match status" value="1"/>
</dbReference>
<organism evidence="2 3">
    <name type="scientific">Planococcus antarcticus DSM 14505</name>
    <dbReference type="NCBI Taxonomy" id="1185653"/>
    <lineage>
        <taxon>Bacteria</taxon>
        <taxon>Bacillati</taxon>
        <taxon>Bacillota</taxon>
        <taxon>Bacilli</taxon>
        <taxon>Bacillales</taxon>
        <taxon>Caryophanaceae</taxon>
        <taxon>Planococcus</taxon>
    </lineage>
</organism>
<evidence type="ECO:0000256" key="1">
    <source>
        <dbReference type="SAM" id="MobiDB-lite"/>
    </source>
</evidence>